<evidence type="ECO:0000313" key="4">
    <source>
        <dbReference type="EMBL" id="RFU43146.1"/>
    </source>
</evidence>
<dbReference type="SUPFAM" id="SSF56801">
    <property type="entry name" value="Acetyl-CoA synthetase-like"/>
    <property type="match status" value="1"/>
</dbReference>
<dbReference type="InterPro" id="IPR045851">
    <property type="entry name" value="AMP-bd_C_sf"/>
</dbReference>
<evidence type="ECO:0000259" key="3">
    <source>
        <dbReference type="Pfam" id="PF13193"/>
    </source>
</evidence>
<dbReference type="CDD" id="cd04433">
    <property type="entry name" value="AFD_class_I"/>
    <property type="match status" value="1"/>
</dbReference>
<feature type="region of interest" description="Disordered" evidence="1">
    <location>
        <begin position="176"/>
        <end position="217"/>
    </location>
</feature>
<protein>
    <submittedName>
        <fullName evidence="4">Long-chain fatty acid--CoA ligase</fullName>
    </submittedName>
</protein>
<gene>
    <name evidence="4" type="ORF">DZF91_02845</name>
</gene>
<comment type="caution">
    <text evidence="4">The sequence shown here is derived from an EMBL/GenBank/DDBJ whole genome shotgun (WGS) entry which is preliminary data.</text>
</comment>
<proteinExistence type="predicted"/>
<dbReference type="InterPro" id="IPR000873">
    <property type="entry name" value="AMP-dep_synth/lig_dom"/>
</dbReference>
<sequence>MTLIARLLEQAARTPSAVALVAGDGTELTYGELRRRVLAVRTGLRANGMRAGDGVLFSVRPSPDSLVLALGVVAAGGVVVFADPGAGPEMFAARLRLASPRWSAAESVLYAASRLRPVRALARRRGLLLPHLADLPLRHIHVGRRLPGVPRGSLSLDALLATAVPETSTRDVLVAGRGMPLPGRAPTLPGAEAAGSDVSGSDVSGSDVSGSDVSGSDFELDPDAPAAVIFTSGTTEKPRAVVHTQASLAAALDLFRERLPLGPGDVVHTDQLMLGLPTLVSGARWSMPPLFASPRRFALQLRERGATHTFCVPVHLAEILDVEPSLPRSLRYVLLGAAPAPAGVLRRAVEAAPHAEVLSVYAMTEILPVAIASATEKLAHTGGGDLLGTPLVGTRVASDGELWLSGPNLCRGYLGEAPITELPTGDLVRREGDRLVLIGRKKDMLIRGKFNLYPGLYEPAISTLDGVDEAAIVGVPDAETGDEQVVLAVTGTADPASLRRRLPQLIDHDALPDRIVVLPSLPRSGRTRKLDRDLLREAVR</sequence>
<evidence type="ECO:0000259" key="2">
    <source>
        <dbReference type="Pfam" id="PF00501"/>
    </source>
</evidence>
<reference evidence="4 5" key="1">
    <citation type="submission" date="2018-08" db="EMBL/GenBank/DDBJ databases">
        <title>Actinomadura jelena sp. nov., a novel Actinomycete isolated from soil in Chad.</title>
        <authorList>
            <person name="Shi L."/>
        </authorList>
    </citation>
    <scope>NUCLEOTIDE SEQUENCE [LARGE SCALE GENOMIC DNA]</scope>
    <source>
        <strain evidence="4 5">NEAU-G17</strain>
    </source>
</reference>
<dbReference type="Gene3D" id="3.40.50.12780">
    <property type="entry name" value="N-terminal domain of ligase-like"/>
    <property type="match status" value="1"/>
</dbReference>
<name>A0A372JTL4_9ACTN</name>
<dbReference type="Proteomes" id="UP000261811">
    <property type="component" value="Unassembled WGS sequence"/>
</dbReference>
<dbReference type="Gene3D" id="3.30.300.30">
    <property type="match status" value="1"/>
</dbReference>
<feature type="domain" description="AMP-dependent synthetase/ligase" evidence="2">
    <location>
        <begin position="9"/>
        <end position="414"/>
    </location>
</feature>
<dbReference type="RefSeq" id="WP_117355950.1">
    <property type="nucleotide sequence ID" value="NZ_QURH01000050.1"/>
</dbReference>
<accession>A0A372JTL4</accession>
<dbReference type="PANTHER" id="PTHR43767">
    <property type="entry name" value="LONG-CHAIN-FATTY-ACID--COA LIGASE"/>
    <property type="match status" value="1"/>
</dbReference>
<evidence type="ECO:0000313" key="5">
    <source>
        <dbReference type="Proteomes" id="UP000261811"/>
    </source>
</evidence>
<dbReference type="OrthoDB" id="5240965at2"/>
<evidence type="ECO:0000256" key="1">
    <source>
        <dbReference type="SAM" id="MobiDB-lite"/>
    </source>
</evidence>
<dbReference type="InterPro" id="IPR025110">
    <property type="entry name" value="AMP-bd_C"/>
</dbReference>
<dbReference type="GO" id="GO:0016878">
    <property type="term" value="F:acid-thiol ligase activity"/>
    <property type="evidence" value="ECO:0007669"/>
    <property type="project" value="UniProtKB-ARBA"/>
</dbReference>
<feature type="domain" description="AMP-binding enzyme C-terminal" evidence="3">
    <location>
        <begin position="458"/>
        <end position="524"/>
    </location>
</feature>
<dbReference type="Pfam" id="PF13193">
    <property type="entry name" value="AMP-binding_C"/>
    <property type="match status" value="1"/>
</dbReference>
<dbReference type="Pfam" id="PF00501">
    <property type="entry name" value="AMP-binding"/>
    <property type="match status" value="1"/>
</dbReference>
<organism evidence="4 5">
    <name type="scientific">Actinomadura logoneensis</name>
    <dbReference type="NCBI Taxonomy" id="2293572"/>
    <lineage>
        <taxon>Bacteria</taxon>
        <taxon>Bacillati</taxon>
        <taxon>Actinomycetota</taxon>
        <taxon>Actinomycetes</taxon>
        <taxon>Streptosporangiales</taxon>
        <taxon>Thermomonosporaceae</taxon>
        <taxon>Actinomadura</taxon>
    </lineage>
</organism>
<dbReference type="EMBL" id="QURH01000050">
    <property type="protein sequence ID" value="RFU43146.1"/>
    <property type="molecule type" value="Genomic_DNA"/>
</dbReference>
<keyword evidence="5" id="KW-1185">Reference proteome</keyword>
<keyword evidence="4" id="KW-0436">Ligase</keyword>
<dbReference type="AlphaFoldDB" id="A0A372JTL4"/>
<dbReference type="PANTHER" id="PTHR43767:SF1">
    <property type="entry name" value="NONRIBOSOMAL PEPTIDE SYNTHASE PES1 (EUROFUNG)-RELATED"/>
    <property type="match status" value="1"/>
</dbReference>
<dbReference type="InterPro" id="IPR042099">
    <property type="entry name" value="ANL_N_sf"/>
</dbReference>
<feature type="compositionally biased region" description="Low complexity" evidence="1">
    <location>
        <begin position="195"/>
        <end position="217"/>
    </location>
</feature>
<dbReference type="InterPro" id="IPR050237">
    <property type="entry name" value="ATP-dep_AMP-bd_enzyme"/>
</dbReference>